<sequence length="193" mass="21367">MHRANAVRDSDKPINYTSASHFASSLKEIPPPHIEASLSPPPFSLLPPLRSGPLPSVLPVVFSTRTLRKHLLSRGWPHFPTPGGSPLPHLLPLWESLVSTVLTYPLTLLSNLGPEHVRRALDSGGKGGASPGETSLLSSSVLVLGARREASLPSFYWLEVWYGLYFYEFNVGVRELRQGVRKARRRAYIEIAR</sequence>
<dbReference type="EMBL" id="BRYB01004307">
    <property type="protein sequence ID" value="GMI28897.1"/>
    <property type="molecule type" value="Genomic_DNA"/>
</dbReference>
<organism evidence="1 2">
    <name type="scientific">Tetraparma gracilis</name>
    <dbReference type="NCBI Taxonomy" id="2962635"/>
    <lineage>
        <taxon>Eukaryota</taxon>
        <taxon>Sar</taxon>
        <taxon>Stramenopiles</taxon>
        <taxon>Ochrophyta</taxon>
        <taxon>Bolidophyceae</taxon>
        <taxon>Parmales</taxon>
        <taxon>Triparmaceae</taxon>
        <taxon>Tetraparma</taxon>
    </lineage>
</organism>
<proteinExistence type="predicted"/>
<accession>A0ABQ6MM18</accession>
<evidence type="ECO:0000313" key="2">
    <source>
        <dbReference type="Proteomes" id="UP001165060"/>
    </source>
</evidence>
<reference evidence="1 2" key="1">
    <citation type="journal article" date="2023" name="Commun. Biol.">
        <title>Genome analysis of Parmales, the sister group of diatoms, reveals the evolutionary specialization of diatoms from phago-mixotrophs to photoautotrophs.</title>
        <authorList>
            <person name="Ban H."/>
            <person name="Sato S."/>
            <person name="Yoshikawa S."/>
            <person name="Yamada K."/>
            <person name="Nakamura Y."/>
            <person name="Ichinomiya M."/>
            <person name="Sato N."/>
            <person name="Blanc-Mathieu R."/>
            <person name="Endo H."/>
            <person name="Kuwata A."/>
            <person name="Ogata H."/>
        </authorList>
    </citation>
    <scope>NUCLEOTIDE SEQUENCE [LARGE SCALE GENOMIC DNA]</scope>
</reference>
<protein>
    <submittedName>
        <fullName evidence="1">Uncharacterized protein</fullName>
    </submittedName>
</protein>
<dbReference type="Proteomes" id="UP001165060">
    <property type="component" value="Unassembled WGS sequence"/>
</dbReference>
<name>A0ABQ6MM18_9STRA</name>
<keyword evidence="2" id="KW-1185">Reference proteome</keyword>
<comment type="caution">
    <text evidence="1">The sequence shown here is derived from an EMBL/GenBank/DDBJ whole genome shotgun (WGS) entry which is preliminary data.</text>
</comment>
<evidence type="ECO:0000313" key="1">
    <source>
        <dbReference type="EMBL" id="GMI28897.1"/>
    </source>
</evidence>
<gene>
    <name evidence="1" type="ORF">TeGR_g2667</name>
</gene>